<evidence type="ECO:0000313" key="1">
    <source>
        <dbReference type="EMBL" id="KAK9282056.1"/>
    </source>
</evidence>
<dbReference type="AlphaFoldDB" id="A0AAP0WYQ5"/>
<dbReference type="PANTHER" id="PTHR47718:SF2">
    <property type="entry name" value="PROTEIN FAR1-RELATED SEQUENCE 5-LIKE"/>
    <property type="match status" value="1"/>
</dbReference>
<dbReference type="Proteomes" id="UP001415857">
    <property type="component" value="Unassembled WGS sequence"/>
</dbReference>
<protein>
    <submittedName>
        <fullName evidence="1">Uncharacterized protein</fullName>
    </submittedName>
</protein>
<dbReference type="EMBL" id="JBBPBK010000007">
    <property type="protein sequence ID" value="KAK9282056.1"/>
    <property type="molecule type" value="Genomic_DNA"/>
</dbReference>
<dbReference type="PANTHER" id="PTHR47718">
    <property type="entry name" value="OS01G0519700 PROTEIN"/>
    <property type="match status" value="1"/>
</dbReference>
<accession>A0AAP0WYQ5</accession>
<proteinExistence type="predicted"/>
<sequence>MSRDNKLVMIEESRLSIRDSYSLMSTKARIRESLGFTKLDQKNYLRGRRMSKLAYEEAGTLMRYLKYQTMKNPSFYHAIQFDNEEQITKNF</sequence>
<name>A0AAP0WYQ5_LIQFO</name>
<evidence type="ECO:0000313" key="2">
    <source>
        <dbReference type="Proteomes" id="UP001415857"/>
    </source>
</evidence>
<reference evidence="1 2" key="1">
    <citation type="journal article" date="2024" name="Plant J.">
        <title>Genome sequences and population genomics reveal climatic adaptation and genomic divergence between two closely related sweetgum species.</title>
        <authorList>
            <person name="Xu W.Q."/>
            <person name="Ren C.Q."/>
            <person name="Zhang X.Y."/>
            <person name="Comes H.P."/>
            <person name="Liu X.H."/>
            <person name="Li Y.G."/>
            <person name="Kettle C.J."/>
            <person name="Jalonen R."/>
            <person name="Gaisberger H."/>
            <person name="Ma Y.Z."/>
            <person name="Qiu Y.X."/>
        </authorList>
    </citation>
    <scope>NUCLEOTIDE SEQUENCE [LARGE SCALE GENOMIC DNA]</scope>
    <source>
        <strain evidence="1">Hangzhou</strain>
    </source>
</reference>
<comment type="caution">
    <text evidence="1">The sequence shown here is derived from an EMBL/GenBank/DDBJ whole genome shotgun (WGS) entry which is preliminary data.</text>
</comment>
<organism evidence="1 2">
    <name type="scientific">Liquidambar formosana</name>
    <name type="common">Formosan gum</name>
    <dbReference type="NCBI Taxonomy" id="63359"/>
    <lineage>
        <taxon>Eukaryota</taxon>
        <taxon>Viridiplantae</taxon>
        <taxon>Streptophyta</taxon>
        <taxon>Embryophyta</taxon>
        <taxon>Tracheophyta</taxon>
        <taxon>Spermatophyta</taxon>
        <taxon>Magnoliopsida</taxon>
        <taxon>eudicotyledons</taxon>
        <taxon>Gunneridae</taxon>
        <taxon>Pentapetalae</taxon>
        <taxon>Saxifragales</taxon>
        <taxon>Altingiaceae</taxon>
        <taxon>Liquidambar</taxon>
    </lineage>
</organism>
<gene>
    <name evidence="1" type="ORF">L1049_004968</name>
</gene>
<keyword evidence="2" id="KW-1185">Reference proteome</keyword>